<dbReference type="HOGENOM" id="CLU_3115328_0_0_5"/>
<reference evidence="2 3" key="1">
    <citation type="journal article" date="2009" name="BMC Genomics">
        <title>Brucella microti: the genome sequence of an emerging pathogen.</title>
        <authorList>
            <person name="Audic S."/>
            <person name="Lescot M."/>
            <person name="Claverie J.-M."/>
            <person name="Scholz H.C."/>
        </authorList>
    </citation>
    <scope>NUCLEOTIDE SEQUENCE [LARGE SCALE GENOMIC DNA]</scope>
    <source>
        <strain evidence="2 3">CCM 4915</strain>
    </source>
</reference>
<evidence type="ECO:0000256" key="1">
    <source>
        <dbReference type="SAM" id="Phobius"/>
    </source>
</evidence>
<dbReference type="EMBL" id="CP001579">
    <property type="protein sequence ID" value="ACU49498.1"/>
    <property type="molecule type" value="Genomic_DNA"/>
</dbReference>
<accession>C7LHL0</accession>
<keyword evidence="3" id="KW-1185">Reference proteome</keyword>
<feature type="transmembrane region" description="Helical" evidence="1">
    <location>
        <begin position="16"/>
        <end position="34"/>
    </location>
</feature>
<dbReference type="Proteomes" id="UP000002188">
    <property type="component" value="Chromosome 2"/>
</dbReference>
<proteinExistence type="predicted"/>
<keyword evidence="1" id="KW-0812">Transmembrane</keyword>
<evidence type="ECO:0000313" key="2">
    <source>
        <dbReference type="EMBL" id="ACU49498.1"/>
    </source>
</evidence>
<keyword evidence="1" id="KW-1133">Transmembrane helix</keyword>
<evidence type="ECO:0000313" key="3">
    <source>
        <dbReference type="Proteomes" id="UP000002188"/>
    </source>
</evidence>
<organism evidence="2 3">
    <name type="scientific">Brucella microti (strain BCCN 7-01 / CAPM 6434 / CCM 4915)</name>
    <dbReference type="NCBI Taxonomy" id="568815"/>
    <lineage>
        <taxon>Bacteria</taxon>
        <taxon>Pseudomonadati</taxon>
        <taxon>Pseudomonadota</taxon>
        <taxon>Alphaproteobacteria</taxon>
        <taxon>Hyphomicrobiales</taxon>
        <taxon>Brucellaceae</taxon>
        <taxon>Brucella/Ochrobactrum group</taxon>
        <taxon>Brucella</taxon>
    </lineage>
</organism>
<dbReference type="AlphaFoldDB" id="C7LHL0"/>
<protein>
    <submittedName>
        <fullName evidence="2">Uncharacterized protein</fullName>
    </submittedName>
</protein>
<sequence length="50" mass="5702">MIYVRKLSVNLQEIVSQHYVLIAFFMTSGTGLAVRFDTFCGQKKPTEVSF</sequence>
<keyword evidence="1" id="KW-0472">Membrane</keyword>
<name>C7LHL0_BRUMC</name>
<dbReference type="KEGG" id="bmr:BMI_II364"/>
<gene>
    <name evidence="2" type="ordered locus">BMI_II364</name>
</gene>